<keyword evidence="1" id="KW-1133">Transmembrane helix</keyword>
<evidence type="ECO:0000313" key="2">
    <source>
        <dbReference type="EMBL" id="KON84968.1"/>
    </source>
</evidence>
<keyword evidence="1" id="KW-0472">Membrane</keyword>
<dbReference type="PATRIC" id="fig|189381.12.peg.2703"/>
<comment type="caution">
    <text evidence="2">The sequence shown here is derived from an EMBL/GenBank/DDBJ whole genome shotgun (WGS) entry which is preliminary data.</text>
</comment>
<accession>A0A0M0G5D2</accession>
<reference evidence="3" key="1">
    <citation type="submission" date="2015-07" db="EMBL/GenBank/DDBJ databases">
        <title>Fjat-14235 jcm11544.</title>
        <authorList>
            <person name="Liu B."/>
            <person name="Wang J."/>
            <person name="Zhu Y."/>
            <person name="Liu G."/>
            <person name="Chen Q."/>
            <person name="Chen Z."/>
            <person name="Lan J."/>
            <person name="Che J."/>
            <person name="Ge C."/>
            <person name="Shi H."/>
            <person name="Pan Z."/>
            <person name="Liu X."/>
        </authorList>
    </citation>
    <scope>NUCLEOTIDE SEQUENCE [LARGE SCALE GENOMIC DNA]</scope>
    <source>
        <strain evidence="3">JCM 11544</strain>
    </source>
</reference>
<dbReference type="Proteomes" id="UP000037405">
    <property type="component" value="Unassembled WGS sequence"/>
</dbReference>
<name>A0A0M0G5D2_9BACI</name>
<proteinExistence type="predicted"/>
<evidence type="ECO:0000313" key="3">
    <source>
        <dbReference type="Proteomes" id="UP000037405"/>
    </source>
</evidence>
<organism evidence="2 3">
    <name type="scientific">Rossellomorea marisflavi</name>
    <dbReference type="NCBI Taxonomy" id="189381"/>
    <lineage>
        <taxon>Bacteria</taxon>
        <taxon>Bacillati</taxon>
        <taxon>Bacillota</taxon>
        <taxon>Bacilli</taxon>
        <taxon>Bacillales</taxon>
        <taxon>Bacillaceae</taxon>
        <taxon>Rossellomorea</taxon>
    </lineage>
</organism>
<keyword evidence="3" id="KW-1185">Reference proteome</keyword>
<sequence length="105" mass="11508">MTTFSALVPTAVRPAGSHCRADDEGFRRAGCHADGHGLFPFQSGHLHPAIGSNGTHIGAERDILFRSGFRNARSFDVRLYILLLLIGYLVTCLVKRGMRSRGARQ</sequence>
<evidence type="ECO:0000256" key="1">
    <source>
        <dbReference type="SAM" id="Phobius"/>
    </source>
</evidence>
<keyword evidence="1" id="KW-0812">Transmembrane</keyword>
<dbReference type="EMBL" id="LGUE01000004">
    <property type="protein sequence ID" value="KON84968.1"/>
    <property type="molecule type" value="Genomic_DNA"/>
</dbReference>
<feature type="transmembrane region" description="Helical" evidence="1">
    <location>
        <begin position="77"/>
        <end position="94"/>
    </location>
</feature>
<dbReference type="AlphaFoldDB" id="A0A0M0G5D2"/>
<gene>
    <name evidence="2" type="ORF">AF331_13280</name>
</gene>
<protein>
    <submittedName>
        <fullName evidence="2">Uncharacterized protein</fullName>
    </submittedName>
</protein>